<dbReference type="EMBL" id="QJTC01000034">
    <property type="protein sequence ID" value="PYE73424.1"/>
    <property type="molecule type" value="Genomic_DNA"/>
</dbReference>
<sequence length="99" mass="10121">MSQNIAVALIVLGAAAWAVWFWMPTRGRLALADVLAQGARRIGLRARGAERIAAAVGNAPGCGSCESCGGCVSPGMADKAVARKAASEGEKPVTVVRRS</sequence>
<proteinExistence type="predicted"/>
<dbReference type="AlphaFoldDB" id="A0A318SBX1"/>
<gene>
    <name evidence="1" type="ORF">DFQ15_13411</name>
</gene>
<organism evidence="1 2">
    <name type="scientific">Xylophilus ampelinus</name>
    <dbReference type="NCBI Taxonomy" id="54067"/>
    <lineage>
        <taxon>Bacteria</taxon>
        <taxon>Pseudomonadati</taxon>
        <taxon>Pseudomonadota</taxon>
        <taxon>Betaproteobacteria</taxon>
        <taxon>Burkholderiales</taxon>
        <taxon>Xylophilus</taxon>
    </lineage>
</organism>
<accession>A0A318SBX1</accession>
<dbReference type="RefSeq" id="WP_110466927.1">
    <property type="nucleotide sequence ID" value="NZ_JAMOFZ010000033.1"/>
</dbReference>
<dbReference type="Proteomes" id="UP000247540">
    <property type="component" value="Unassembled WGS sequence"/>
</dbReference>
<evidence type="ECO:0000313" key="2">
    <source>
        <dbReference type="Proteomes" id="UP000247540"/>
    </source>
</evidence>
<keyword evidence="2" id="KW-1185">Reference proteome</keyword>
<evidence type="ECO:0000313" key="1">
    <source>
        <dbReference type="EMBL" id="PYE73424.1"/>
    </source>
</evidence>
<protein>
    <submittedName>
        <fullName evidence="1">Uncharacterized protein</fullName>
    </submittedName>
</protein>
<reference evidence="1 2" key="1">
    <citation type="submission" date="2018-06" db="EMBL/GenBank/DDBJ databases">
        <title>Genomic Encyclopedia of Type Strains, Phase III (KMG-III): the genomes of soil and plant-associated and newly described type strains.</title>
        <authorList>
            <person name="Whitman W."/>
        </authorList>
    </citation>
    <scope>NUCLEOTIDE SEQUENCE [LARGE SCALE GENOMIC DNA]</scope>
    <source>
        <strain evidence="1 2">CECT 7646</strain>
    </source>
</reference>
<name>A0A318SBX1_9BURK</name>
<comment type="caution">
    <text evidence="1">The sequence shown here is derived from an EMBL/GenBank/DDBJ whole genome shotgun (WGS) entry which is preliminary data.</text>
</comment>